<evidence type="ECO:0000256" key="1">
    <source>
        <dbReference type="ARBA" id="ARBA00022723"/>
    </source>
</evidence>
<keyword evidence="1" id="KW-0479">Metal-binding</keyword>
<feature type="domain" description="NADP-dependent oxidoreductase" evidence="4">
    <location>
        <begin position="12"/>
        <end position="276"/>
    </location>
</feature>
<dbReference type="SUPFAM" id="SSF46548">
    <property type="entry name" value="alpha-helical ferredoxin"/>
    <property type="match status" value="1"/>
</dbReference>
<dbReference type="GO" id="GO:0051536">
    <property type="term" value="F:iron-sulfur cluster binding"/>
    <property type="evidence" value="ECO:0007669"/>
    <property type="project" value="UniProtKB-KW"/>
</dbReference>
<keyword evidence="6" id="KW-1185">Reference proteome</keyword>
<evidence type="ECO:0000259" key="4">
    <source>
        <dbReference type="Pfam" id="PF00248"/>
    </source>
</evidence>
<dbReference type="PANTHER" id="PTHR43312">
    <property type="entry name" value="D-THREO-ALDOSE 1-DEHYDROGENASE"/>
    <property type="match status" value="1"/>
</dbReference>
<dbReference type="AlphaFoldDB" id="A0A1M5TWV1"/>
<gene>
    <name evidence="5" type="ORF">SAMN02745823_00250</name>
</gene>
<organism evidence="5 6">
    <name type="scientific">Sporobacter termitidis DSM 10068</name>
    <dbReference type="NCBI Taxonomy" id="1123282"/>
    <lineage>
        <taxon>Bacteria</taxon>
        <taxon>Bacillati</taxon>
        <taxon>Bacillota</taxon>
        <taxon>Clostridia</taxon>
        <taxon>Eubacteriales</taxon>
        <taxon>Oscillospiraceae</taxon>
        <taxon>Sporobacter</taxon>
    </lineage>
</organism>
<evidence type="ECO:0000313" key="5">
    <source>
        <dbReference type="EMBL" id="SHH54863.1"/>
    </source>
</evidence>
<dbReference type="EMBL" id="FQXV01000001">
    <property type="protein sequence ID" value="SHH54863.1"/>
    <property type="molecule type" value="Genomic_DNA"/>
</dbReference>
<dbReference type="Proteomes" id="UP000183995">
    <property type="component" value="Unassembled WGS sequence"/>
</dbReference>
<name>A0A1M5TWV1_9FIRM</name>
<dbReference type="Pfam" id="PF13534">
    <property type="entry name" value="Fer4_17"/>
    <property type="match status" value="1"/>
</dbReference>
<dbReference type="InterPro" id="IPR023210">
    <property type="entry name" value="NADP_OxRdtase_dom"/>
</dbReference>
<dbReference type="RefSeq" id="WP_073075819.1">
    <property type="nucleotide sequence ID" value="NZ_FQXV01000001.1"/>
</dbReference>
<dbReference type="CDD" id="cd19096">
    <property type="entry name" value="AKR_Fe-S_oxidoreductase"/>
    <property type="match status" value="1"/>
</dbReference>
<dbReference type="PROSITE" id="PS00198">
    <property type="entry name" value="4FE4S_FER_1"/>
    <property type="match status" value="2"/>
</dbReference>
<dbReference type="InterPro" id="IPR020471">
    <property type="entry name" value="AKR"/>
</dbReference>
<evidence type="ECO:0000256" key="2">
    <source>
        <dbReference type="ARBA" id="ARBA00023004"/>
    </source>
</evidence>
<dbReference type="PANTHER" id="PTHR43312:SF2">
    <property type="entry name" value="OXIDOREDUCTASE"/>
    <property type="match status" value="1"/>
</dbReference>
<evidence type="ECO:0000256" key="3">
    <source>
        <dbReference type="ARBA" id="ARBA00023014"/>
    </source>
</evidence>
<dbReference type="SUPFAM" id="SSF51430">
    <property type="entry name" value="NAD(P)-linked oxidoreductase"/>
    <property type="match status" value="1"/>
</dbReference>
<keyword evidence="2" id="KW-0408">Iron</keyword>
<dbReference type="InterPro" id="IPR036812">
    <property type="entry name" value="NAD(P)_OxRdtase_dom_sf"/>
</dbReference>
<dbReference type="InterPro" id="IPR053135">
    <property type="entry name" value="AKR2_Oxidoreductase"/>
</dbReference>
<dbReference type="STRING" id="1123282.SAMN02745823_00250"/>
<reference evidence="5 6" key="1">
    <citation type="submission" date="2016-11" db="EMBL/GenBank/DDBJ databases">
        <authorList>
            <person name="Jaros S."/>
            <person name="Januszkiewicz K."/>
            <person name="Wedrychowicz H."/>
        </authorList>
    </citation>
    <scope>NUCLEOTIDE SEQUENCE [LARGE SCALE GENOMIC DNA]</scope>
    <source>
        <strain evidence="5 6">DSM 10068</strain>
    </source>
</reference>
<proteinExistence type="predicted"/>
<dbReference type="GO" id="GO:0016491">
    <property type="term" value="F:oxidoreductase activity"/>
    <property type="evidence" value="ECO:0007669"/>
    <property type="project" value="InterPro"/>
</dbReference>
<sequence length="371" mass="41658">MADKYLGEPVGKLGFGYMRLPKKGEEFDLETINRMVDAFLSAGMTYFDTAWVYQGSEEAMRKTLVERHPRGTYTIATKLPVRMAAAPEDLIRFFNTSLERLGTDYIDFYLLHGLDAKLNEKAESLGAWELVQRLKAEGRVRHYGFSFHGKPEDLEEILAKHPDAEFVQLQINYLDWDSKDVQSRRLYEIARSHNKPVTIMEPIKGGMLASETSAIAPVLKAVHPDTSVASWALRFAMNLDGLIAVLSGMGRLEQMQDNLRTVQHLKPFSDAEVQAVGDAAELLRSSPRIPCTGCRYCVEGCPSKINIPMMMNLYSDYLVYKTTANVDHVYEIFTNNGAKAKDCVACRSCEEHCPQKIEISGTIAKLSALLD</sequence>
<dbReference type="Pfam" id="PF00248">
    <property type="entry name" value="Aldo_ket_red"/>
    <property type="match status" value="1"/>
</dbReference>
<dbReference type="Gene3D" id="3.20.20.100">
    <property type="entry name" value="NADP-dependent oxidoreductase domain"/>
    <property type="match status" value="1"/>
</dbReference>
<dbReference type="InterPro" id="IPR009051">
    <property type="entry name" value="Helical_ferredxn"/>
</dbReference>
<dbReference type="InterPro" id="IPR017900">
    <property type="entry name" value="4Fe4S_Fe_S_CS"/>
</dbReference>
<evidence type="ECO:0000313" key="6">
    <source>
        <dbReference type="Proteomes" id="UP000183995"/>
    </source>
</evidence>
<keyword evidence="3" id="KW-0411">Iron-sulfur</keyword>
<accession>A0A1M5TWV1</accession>
<dbReference type="PRINTS" id="PR00069">
    <property type="entry name" value="ALDKETRDTASE"/>
</dbReference>
<dbReference type="Gene3D" id="1.10.1060.10">
    <property type="entry name" value="Alpha-helical ferredoxin"/>
    <property type="match status" value="1"/>
</dbReference>
<protein>
    <recommendedName>
        <fullName evidence="4">NADP-dependent oxidoreductase domain-containing protein</fullName>
    </recommendedName>
</protein>
<dbReference type="GO" id="GO:0046872">
    <property type="term" value="F:metal ion binding"/>
    <property type="evidence" value="ECO:0007669"/>
    <property type="project" value="UniProtKB-KW"/>
</dbReference>
<dbReference type="OrthoDB" id="9773828at2"/>